<feature type="compositionally biased region" description="Basic residues" evidence="5">
    <location>
        <begin position="270"/>
        <end position="282"/>
    </location>
</feature>
<evidence type="ECO:0000256" key="3">
    <source>
        <dbReference type="ARBA" id="ARBA00022833"/>
    </source>
</evidence>
<proteinExistence type="predicted"/>
<dbReference type="PROSITE" id="PS00518">
    <property type="entry name" value="ZF_RING_1"/>
    <property type="match status" value="1"/>
</dbReference>
<gene>
    <name evidence="7" type="ORF">SADUNF_Sadunf10G0087300</name>
</gene>
<dbReference type="Gene3D" id="3.30.40.10">
    <property type="entry name" value="Zinc/RING finger domain, C3HC4 (zinc finger)"/>
    <property type="match status" value="1"/>
</dbReference>
<dbReference type="InterPro" id="IPR013083">
    <property type="entry name" value="Znf_RING/FYVE/PHD"/>
</dbReference>
<evidence type="ECO:0000256" key="2">
    <source>
        <dbReference type="ARBA" id="ARBA00022771"/>
    </source>
</evidence>
<accession>A0A835MPE4</accession>
<dbReference type="GO" id="GO:0008270">
    <property type="term" value="F:zinc ion binding"/>
    <property type="evidence" value="ECO:0007669"/>
    <property type="project" value="UniProtKB-KW"/>
</dbReference>
<evidence type="ECO:0000256" key="4">
    <source>
        <dbReference type="PROSITE-ProRule" id="PRU00175"/>
    </source>
</evidence>
<evidence type="ECO:0000313" key="8">
    <source>
        <dbReference type="Proteomes" id="UP000657918"/>
    </source>
</evidence>
<evidence type="ECO:0000313" key="7">
    <source>
        <dbReference type="EMBL" id="KAF9674047.1"/>
    </source>
</evidence>
<feature type="region of interest" description="Disordered" evidence="5">
    <location>
        <begin position="189"/>
        <end position="215"/>
    </location>
</feature>
<sequence>MIGQVVKVQREEIAPCMTCPLCNKLFRDATTISECLHTFCRKCIYKKIADEGLDSCPVCDTELGCSPLEKLREDHSWQDLRAKIFLSSRKKAKEPETVPSVPETVPAVPEAIPVQEADHSVPLLGRIKERSLSSLVVSTPKISVKSVLTGKRSKPNARKRESPVLIKKLVKKVDDYYESLSLPETLSKISTKRQNSSTAESSKQHMPNKVSENGVTPCKGKADLWKPLNCLVEASSKTKSNKSELQEILVQIKKLDVQEDAQARKASSVKPRRLQGMQRKRAAPSEGLNIPAQTIVDANRKCDTRFSPVWFSLVASDHEQDGSAPLPQISLCYLRVKDGTLPVSYIKKYLSQKLGLVSEAEVEISMRGQPVVSTLHLHNLVDWWLQTASESERIQTTVGSSAKDFVMVLSYGRKAHPP</sequence>
<dbReference type="PANTHER" id="PTHR46293">
    <property type="entry name" value="E3 UBIQUITIN PROTEIN LIGASE DRIP1"/>
    <property type="match status" value="1"/>
</dbReference>
<keyword evidence="8" id="KW-1185">Reference proteome</keyword>
<evidence type="ECO:0000256" key="5">
    <source>
        <dbReference type="SAM" id="MobiDB-lite"/>
    </source>
</evidence>
<dbReference type="PROSITE" id="PS50089">
    <property type="entry name" value="ZF_RING_2"/>
    <property type="match status" value="1"/>
</dbReference>
<dbReference type="InterPro" id="IPR017907">
    <property type="entry name" value="Znf_RING_CS"/>
</dbReference>
<evidence type="ECO:0000256" key="1">
    <source>
        <dbReference type="ARBA" id="ARBA00022723"/>
    </source>
</evidence>
<dbReference type="SMART" id="SM00184">
    <property type="entry name" value="RING"/>
    <property type="match status" value="1"/>
</dbReference>
<dbReference type="OrthoDB" id="1305878at2759"/>
<feature type="region of interest" description="Disordered" evidence="5">
    <location>
        <begin position="263"/>
        <end position="284"/>
    </location>
</feature>
<dbReference type="InterPro" id="IPR001841">
    <property type="entry name" value="Znf_RING"/>
</dbReference>
<keyword evidence="2 4" id="KW-0863">Zinc-finger</keyword>
<protein>
    <recommendedName>
        <fullName evidence="6">RING-type domain-containing protein</fullName>
    </recommendedName>
</protein>
<dbReference type="CDD" id="cd16525">
    <property type="entry name" value="RING-HC_PCGF"/>
    <property type="match status" value="1"/>
</dbReference>
<dbReference type="AlphaFoldDB" id="A0A835MPE4"/>
<keyword evidence="1" id="KW-0479">Metal-binding</keyword>
<dbReference type="GO" id="GO:0004842">
    <property type="term" value="F:ubiquitin-protein transferase activity"/>
    <property type="evidence" value="ECO:0007669"/>
    <property type="project" value="InterPro"/>
</dbReference>
<comment type="caution">
    <text evidence="7">The sequence shown here is derived from an EMBL/GenBank/DDBJ whole genome shotgun (WGS) entry which is preliminary data.</text>
</comment>
<feature type="domain" description="RING-type" evidence="6">
    <location>
        <begin position="19"/>
        <end position="60"/>
    </location>
</feature>
<dbReference type="Pfam" id="PF13923">
    <property type="entry name" value="zf-C3HC4_2"/>
    <property type="match status" value="1"/>
</dbReference>
<feature type="compositionally biased region" description="Polar residues" evidence="5">
    <location>
        <begin position="189"/>
        <end position="214"/>
    </location>
</feature>
<dbReference type="Proteomes" id="UP000657918">
    <property type="component" value="Unassembled WGS sequence"/>
</dbReference>
<dbReference type="EMBL" id="JADGMS010000010">
    <property type="protein sequence ID" value="KAF9674047.1"/>
    <property type="molecule type" value="Genomic_DNA"/>
</dbReference>
<dbReference type="InterPro" id="IPR044807">
    <property type="entry name" value="DRIP1-like"/>
</dbReference>
<evidence type="ECO:0000259" key="6">
    <source>
        <dbReference type="PROSITE" id="PS50089"/>
    </source>
</evidence>
<organism evidence="7 8">
    <name type="scientific">Salix dunnii</name>
    <dbReference type="NCBI Taxonomy" id="1413687"/>
    <lineage>
        <taxon>Eukaryota</taxon>
        <taxon>Viridiplantae</taxon>
        <taxon>Streptophyta</taxon>
        <taxon>Embryophyta</taxon>
        <taxon>Tracheophyta</taxon>
        <taxon>Spermatophyta</taxon>
        <taxon>Magnoliopsida</taxon>
        <taxon>eudicotyledons</taxon>
        <taxon>Gunneridae</taxon>
        <taxon>Pentapetalae</taxon>
        <taxon>rosids</taxon>
        <taxon>fabids</taxon>
        <taxon>Malpighiales</taxon>
        <taxon>Salicaceae</taxon>
        <taxon>Saliceae</taxon>
        <taxon>Salix</taxon>
    </lineage>
</organism>
<dbReference type="PANTHER" id="PTHR46293:SF3">
    <property type="entry name" value="E3 UBIQUITIN PROTEIN LIGASE DRIPH-RELATED"/>
    <property type="match status" value="1"/>
</dbReference>
<keyword evidence="3" id="KW-0862">Zinc</keyword>
<reference evidence="7 8" key="1">
    <citation type="submission" date="2020-10" db="EMBL/GenBank/DDBJ databases">
        <title>Plant Genome Project.</title>
        <authorList>
            <person name="Zhang R.-G."/>
        </authorList>
    </citation>
    <scope>NUCLEOTIDE SEQUENCE [LARGE SCALE GENOMIC DNA]</scope>
    <source>
        <strain evidence="7">FAFU-HL-1</strain>
        <tissue evidence="7">Leaf</tissue>
    </source>
</reference>
<dbReference type="SUPFAM" id="SSF57850">
    <property type="entry name" value="RING/U-box"/>
    <property type="match status" value="1"/>
</dbReference>
<name>A0A835MPE4_9ROSI</name>